<dbReference type="SUPFAM" id="SSF46689">
    <property type="entry name" value="Homeodomain-like"/>
    <property type="match status" value="1"/>
</dbReference>
<sequence length="125" mass="13800">MGSTAVLDRAGPRSASPLARTLRERIPSYLERHFASPDLTAASVARAHGISERYLYAVLASLDISLGEWVRNRRLAAAAADLQDPGPTVSAVAHRWGFADHAHFSRLFRARYGMTPTDWRQGRSL</sequence>
<evidence type="ECO:0000256" key="2">
    <source>
        <dbReference type="ARBA" id="ARBA00023125"/>
    </source>
</evidence>
<dbReference type="SMART" id="SM00342">
    <property type="entry name" value="HTH_ARAC"/>
    <property type="match status" value="1"/>
</dbReference>
<dbReference type="PROSITE" id="PS01124">
    <property type="entry name" value="HTH_ARAC_FAMILY_2"/>
    <property type="match status" value="1"/>
</dbReference>
<dbReference type="PANTHER" id="PTHR43280">
    <property type="entry name" value="ARAC-FAMILY TRANSCRIPTIONAL REGULATOR"/>
    <property type="match status" value="1"/>
</dbReference>
<dbReference type="PROSITE" id="PS00041">
    <property type="entry name" value="HTH_ARAC_FAMILY_1"/>
    <property type="match status" value="1"/>
</dbReference>
<protein>
    <recommendedName>
        <fullName evidence="4">HTH araC/xylS-type domain-containing protein</fullName>
    </recommendedName>
</protein>
<accession>A0ABN6XPE2</accession>
<dbReference type="Gene3D" id="1.10.10.60">
    <property type="entry name" value="Homeodomain-like"/>
    <property type="match status" value="1"/>
</dbReference>
<evidence type="ECO:0000313" key="6">
    <source>
        <dbReference type="Proteomes" id="UP001321498"/>
    </source>
</evidence>
<proteinExistence type="predicted"/>
<dbReference type="PANTHER" id="PTHR43280:SF31">
    <property type="entry name" value="TRANSCRIPTIONAL REGULATORY PROTEIN"/>
    <property type="match status" value="1"/>
</dbReference>
<keyword evidence="3" id="KW-0804">Transcription</keyword>
<dbReference type="InterPro" id="IPR018060">
    <property type="entry name" value="HTH_AraC"/>
</dbReference>
<dbReference type="PRINTS" id="PR00032">
    <property type="entry name" value="HTHARAC"/>
</dbReference>
<dbReference type="Proteomes" id="UP001321498">
    <property type="component" value="Chromosome"/>
</dbReference>
<dbReference type="RefSeq" id="WP_286276879.1">
    <property type="nucleotide sequence ID" value="NZ_AP027731.1"/>
</dbReference>
<name>A0ABN6XPE2_9MICO</name>
<dbReference type="Pfam" id="PF12833">
    <property type="entry name" value="HTH_18"/>
    <property type="match status" value="1"/>
</dbReference>
<gene>
    <name evidence="5" type="ORF">GCM10025866_27980</name>
</gene>
<reference evidence="6" key="1">
    <citation type="journal article" date="2019" name="Int. J. Syst. Evol. Microbiol.">
        <title>The Global Catalogue of Microorganisms (GCM) 10K type strain sequencing project: providing services to taxonomists for standard genome sequencing and annotation.</title>
        <authorList>
            <consortium name="The Broad Institute Genomics Platform"/>
            <consortium name="The Broad Institute Genome Sequencing Center for Infectious Disease"/>
            <person name="Wu L."/>
            <person name="Ma J."/>
        </authorList>
    </citation>
    <scope>NUCLEOTIDE SEQUENCE [LARGE SCALE GENOMIC DNA]</scope>
    <source>
        <strain evidence="6">NBRC 108725</strain>
    </source>
</reference>
<keyword evidence="6" id="KW-1185">Reference proteome</keyword>
<dbReference type="InterPro" id="IPR020449">
    <property type="entry name" value="Tscrpt_reg_AraC-type_HTH"/>
</dbReference>
<evidence type="ECO:0000313" key="5">
    <source>
        <dbReference type="EMBL" id="BDZ46889.1"/>
    </source>
</evidence>
<evidence type="ECO:0000256" key="3">
    <source>
        <dbReference type="ARBA" id="ARBA00023163"/>
    </source>
</evidence>
<dbReference type="InterPro" id="IPR009057">
    <property type="entry name" value="Homeodomain-like_sf"/>
</dbReference>
<dbReference type="EMBL" id="AP027731">
    <property type="protein sequence ID" value="BDZ46889.1"/>
    <property type="molecule type" value="Genomic_DNA"/>
</dbReference>
<keyword evidence="1" id="KW-0805">Transcription regulation</keyword>
<feature type="domain" description="HTH araC/xylS-type" evidence="4">
    <location>
        <begin position="24"/>
        <end position="122"/>
    </location>
</feature>
<organism evidence="5 6">
    <name type="scientific">Naasia aerilata</name>
    <dbReference type="NCBI Taxonomy" id="1162966"/>
    <lineage>
        <taxon>Bacteria</taxon>
        <taxon>Bacillati</taxon>
        <taxon>Actinomycetota</taxon>
        <taxon>Actinomycetes</taxon>
        <taxon>Micrococcales</taxon>
        <taxon>Microbacteriaceae</taxon>
        <taxon>Naasia</taxon>
    </lineage>
</organism>
<dbReference type="InterPro" id="IPR018062">
    <property type="entry name" value="HTH_AraC-typ_CS"/>
</dbReference>
<evidence type="ECO:0000259" key="4">
    <source>
        <dbReference type="PROSITE" id="PS01124"/>
    </source>
</evidence>
<keyword evidence="2" id="KW-0238">DNA-binding</keyword>
<evidence type="ECO:0000256" key="1">
    <source>
        <dbReference type="ARBA" id="ARBA00023015"/>
    </source>
</evidence>